<sequence length="312" mass="35558">MSEISYLPDWRSENFHDQGFLLLSASGHDELFEQLVKALHALVNDKTHPIVIYQCLPKKRLELVYHSPLKNITKTDHQLLSVCSVQELIDTSLAYRTLKDKHQVLAYVGYSPAAKAESARDVEALMEIATHQWRLLDARRMADQQACLKAIHSLIIHDIQRLESISQIMERYAERWLATCQASGMCLFYQSDVHRLGTCPSKDELRALLPLLKDESVKPDISEEVIYYQDTLAVQLSGTGQDDGWLLLFRARTLMNQMADGMEPQRLSHWLACETDMALTLARSLSTAIIKLENTHENPPFIGTRYSFNDAS</sequence>
<name>A0ACC5VT65_9GAMM</name>
<evidence type="ECO:0000313" key="1">
    <source>
        <dbReference type="EMBL" id="MBZ5487078.1"/>
    </source>
</evidence>
<gene>
    <name evidence="1" type="ORF">HW452_06010</name>
</gene>
<dbReference type="EMBL" id="JABYQT010000003">
    <property type="protein sequence ID" value="MBZ5487078.1"/>
    <property type="molecule type" value="Genomic_DNA"/>
</dbReference>
<reference evidence="1" key="1">
    <citation type="submission" date="2020-06" db="EMBL/GenBank/DDBJ databases">
        <title>Whole Genome Sequence of Halomonas aquamarina MB598.</title>
        <authorList>
            <person name="Pervaiz M."/>
            <person name="Fariq A."/>
            <person name="Yasmin A."/>
            <person name="Welch M."/>
        </authorList>
    </citation>
    <scope>NUCLEOTIDE SEQUENCE</scope>
    <source>
        <strain evidence="1">MB598</strain>
    </source>
</reference>
<comment type="caution">
    <text evidence="1">The sequence shown here is derived from an EMBL/GenBank/DDBJ whole genome shotgun (WGS) entry which is preliminary data.</text>
</comment>
<protein>
    <submittedName>
        <fullName evidence="1">Uncharacterized protein</fullName>
    </submittedName>
</protein>
<dbReference type="Proteomes" id="UP001319846">
    <property type="component" value="Unassembled WGS sequence"/>
</dbReference>
<proteinExistence type="predicted"/>
<evidence type="ECO:0000313" key="2">
    <source>
        <dbReference type="Proteomes" id="UP001319846"/>
    </source>
</evidence>
<accession>A0ACC5VT65</accession>
<keyword evidence="2" id="KW-1185">Reference proteome</keyword>
<organism evidence="1 2">
    <name type="scientific">Vreelandella aquamarina</name>
    <dbReference type="NCBI Taxonomy" id="77097"/>
    <lineage>
        <taxon>Bacteria</taxon>
        <taxon>Pseudomonadati</taxon>
        <taxon>Pseudomonadota</taxon>
        <taxon>Gammaproteobacteria</taxon>
        <taxon>Oceanospirillales</taxon>
        <taxon>Halomonadaceae</taxon>
        <taxon>Vreelandella</taxon>
    </lineage>
</organism>